<keyword evidence="7" id="KW-0503">Monooxygenase</keyword>
<keyword evidence="3 8" id="KW-0349">Heme</keyword>
<dbReference type="InterPro" id="IPR002401">
    <property type="entry name" value="Cyt_P450_E_grp-I"/>
</dbReference>
<evidence type="ECO:0000256" key="2">
    <source>
        <dbReference type="ARBA" id="ARBA00010617"/>
    </source>
</evidence>
<dbReference type="SUPFAM" id="SSF48264">
    <property type="entry name" value="Cytochrome P450"/>
    <property type="match status" value="1"/>
</dbReference>
<dbReference type="PANTHER" id="PTHR24279:SF120">
    <property type="entry name" value="CYTOCHROME P450"/>
    <property type="match status" value="1"/>
</dbReference>
<dbReference type="InterPro" id="IPR050479">
    <property type="entry name" value="CYP11_CYP27_families"/>
</dbReference>
<evidence type="ECO:0000256" key="4">
    <source>
        <dbReference type="ARBA" id="ARBA00022723"/>
    </source>
</evidence>
<dbReference type="OrthoDB" id="3945418at2759"/>
<evidence type="ECO:0000256" key="3">
    <source>
        <dbReference type="ARBA" id="ARBA00022617"/>
    </source>
</evidence>
<dbReference type="EMBL" id="JACMRX010000002">
    <property type="protein sequence ID" value="KAF7994435.1"/>
    <property type="molecule type" value="Genomic_DNA"/>
</dbReference>
<dbReference type="Proteomes" id="UP000639338">
    <property type="component" value="Unassembled WGS sequence"/>
</dbReference>
<dbReference type="FunFam" id="1.10.630.10:FF:000006">
    <property type="entry name" value="Cytochrome P450 302a1, mitochondrial"/>
    <property type="match status" value="1"/>
</dbReference>
<dbReference type="PRINTS" id="PR00385">
    <property type="entry name" value="P450"/>
</dbReference>
<comment type="caution">
    <text evidence="9">The sequence shown here is derived from an EMBL/GenBank/DDBJ whole genome shotgun (WGS) entry which is preliminary data.</text>
</comment>
<evidence type="ECO:0000256" key="1">
    <source>
        <dbReference type="ARBA" id="ARBA00001971"/>
    </source>
</evidence>
<keyword evidence="5" id="KW-0560">Oxidoreductase</keyword>
<sequence>MYPRCKNYMKIIYRNLTTGSTPPKSFDKIPGPKSLPIIGTLYKYLPIIGEYSFKKLPKTGIKKYNKYGSIVREEIVPGEFTVWIFEPDDIAEIFKNENKQNPERRSHLALLKYRKDRKNVYKSGGLLPTNGEEWSRLRREFQKALSKPQNIMTYIDKIDKSINDFVKLCGTKSTNNLMPLLHRLSLELTCLVVFDASMNSFSPNEMNDCSTTSKLIEATLISNSLILSLDNGPRLWRYFDTPLYKKFCKSQNFMEKIAVEMVESKMKKIKENQDDSEKSLLEIYLKNDNLDFKDIVGMACDMLLAGIDTSAYSLAFALYHLSNNEQVQQKLHEEAVRLIPSLDDAVTSATLRDATYMKAVIKETYRMNPIAIGVGRILTSDIVLSGYTIPAGTNAVTQNQVISRFEKYFSDPDEFKPERWMRDSVDKAQNLHPYLVLPFGHGSRSCISRRLAEQNSQMTLLKIVRAYKLEWKGQSLEFDSLPINKPTSPINIQFTPYNQ</sequence>
<dbReference type="Gene3D" id="1.10.630.10">
    <property type="entry name" value="Cytochrome P450"/>
    <property type="match status" value="1"/>
</dbReference>
<gene>
    <name evidence="9" type="ORF">HCN44_003907</name>
</gene>
<evidence type="ECO:0000256" key="7">
    <source>
        <dbReference type="ARBA" id="ARBA00023033"/>
    </source>
</evidence>
<dbReference type="Pfam" id="PF00067">
    <property type="entry name" value="p450"/>
    <property type="match status" value="1"/>
</dbReference>
<evidence type="ECO:0000313" key="10">
    <source>
        <dbReference type="Proteomes" id="UP000639338"/>
    </source>
</evidence>
<evidence type="ECO:0000313" key="9">
    <source>
        <dbReference type="EMBL" id="KAF7994435.1"/>
    </source>
</evidence>
<accession>A0A834XYK4</accession>
<comment type="cofactor">
    <cofactor evidence="1 8">
        <name>heme</name>
        <dbReference type="ChEBI" id="CHEBI:30413"/>
    </cofactor>
</comment>
<evidence type="ECO:0000256" key="6">
    <source>
        <dbReference type="ARBA" id="ARBA00023004"/>
    </source>
</evidence>
<evidence type="ECO:0000256" key="5">
    <source>
        <dbReference type="ARBA" id="ARBA00023002"/>
    </source>
</evidence>
<dbReference type="PRINTS" id="PR00463">
    <property type="entry name" value="EP450I"/>
</dbReference>
<comment type="similarity">
    <text evidence="2">Belongs to the cytochrome P450 family.</text>
</comment>
<evidence type="ECO:0008006" key="11">
    <source>
        <dbReference type="Google" id="ProtNLM"/>
    </source>
</evidence>
<dbReference type="AlphaFoldDB" id="A0A834XYK4"/>
<dbReference type="GO" id="GO:0016705">
    <property type="term" value="F:oxidoreductase activity, acting on paired donors, with incorporation or reduction of molecular oxygen"/>
    <property type="evidence" value="ECO:0007669"/>
    <property type="project" value="InterPro"/>
</dbReference>
<organism evidence="9 10">
    <name type="scientific">Aphidius gifuensis</name>
    <name type="common">Parasitoid wasp</name>
    <dbReference type="NCBI Taxonomy" id="684658"/>
    <lineage>
        <taxon>Eukaryota</taxon>
        <taxon>Metazoa</taxon>
        <taxon>Ecdysozoa</taxon>
        <taxon>Arthropoda</taxon>
        <taxon>Hexapoda</taxon>
        <taxon>Insecta</taxon>
        <taxon>Pterygota</taxon>
        <taxon>Neoptera</taxon>
        <taxon>Endopterygota</taxon>
        <taxon>Hymenoptera</taxon>
        <taxon>Apocrita</taxon>
        <taxon>Ichneumonoidea</taxon>
        <taxon>Braconidae</taxon>
        <taxon>Aphidiinae</taxon>
        <taxon>Aphidius</taxon>
    </lineage>
</organism>
<keyword evidence="10" id="KW-1185">Reference proteome</keyword>
<evidence type="ECO:0000256" key="8">
    <source>
        <dbReference type="PIRSR" id="PIRSR602401-1"/>
    </source>
</evidence>
<dbReference type="CDD" id="cd11054">
    <property type="entry name" value="CYP24A1-like"/>
    <property type="match status" value="1"/>
</dbReference>
<dbReference type="PANTHER" id="PTHR24279">
    <property type="entry name" value="CYTOCHROME P450"/>
    <property type="match status" value="1"/>
</dbReference>
<dbReference type="InterPro" id="IPR036396">
    <property type="entry name" value="Cyt_P450_sf"/>
</dbReference>
<keyword evidence="6 8" id="KW-0408">Iron</keyword>
<feature type="binding site" description="axial binding residue" evidence="8">
    <location>
        <position position="446"/>
    </location>
    <ligand>
        <name>heme</name>
        <dbReference type="ChEBI" id="CHEBI:30413"/>
    </ligand>
    <ligandPart>
        <name>Fe</name>
        <dbReference type="ChEBI" id="CHEBI:18248"/>
    </ligandPart>
</feature>
<dbReference type="GO" id="GO:0020037">
    <property type="term" value="F:heme binding"/>
    <property type="evidence" value="ECO:0007669"/>
    <property type="project" value="InterPro"/>
</dbReference>
<name>A0A834XYK4_APHGI</name>
<keyword evidence="4 8" id="KW-0479">Metal-binding</keyword>
<protein>
    <recommendedName>
        <fullName evidence="11">Cytochrome P450</fullName>
    </recommendedName>
</protein>
<dbReference type="GO" id="GO:0005506">
    <property type="term" value="F:iron ion binding"/>
    <property type="evidence" value="ECO:0007669"/>
    <property type="project" value="InterPro"/>
</dbReference>
<proteinExistence type="inferred from homology"/>
<dbReference type="GO" id="GO:0004497">
    <property type="term" value="F:monooxygenase activity"/>
    <property type="evidence" value="ECO:0007669"/>
    <property type="project" value="UniProtKB-KW"/>
</dbReference>
<reference evidence="9 10" key="1">
    <citation type="submission" date="2020-08" db="EMBL/GenBank/DDBJ databases">
        <title>Aphidius gifuensis genome sequencing and assembly.</title>
        <authorList>
            <person name="Du Z."/>
        </authorList>
    </citation>
    <scope>NUCLEOTIDE SEQUENCE [LARGE SCALE GENOMIC DNA]</scope>
    <source>
        <strain evidence="9">YNYX2018</strain>
        <tissue evidence="9">Adults</tissue>
    </source>
</reference>
<dbReference type="InterPro" id="IPR001128">
    <property type="entry name" value="Cyt_P450"/>
</dbReference>